<accession>A0ABP9VMU8</accession>
<organism evidence="7 8">
    <name type="scientific">Novipirellula caenicola</name>
    <dbReference type="NCBI Taxonomy" id="1536901"/>
    <lineage>
        <taxon>Bacteria</taxon>
        <taxon>Pseudomonadati</taxon>
        <taxon>Planctomycetota</taxon>
        <taxon>Planctomycetia</taxon>
        <taxon>Pirellulales</taxon>
        <taxon>Pirellulaceae</taxon>
        <taxon>Novipirellula</taxon>
    </lineage>
</organism>
<evidence type="ECO:0000256" key="2">
    <source>
        <dbReference type="ARBA" id="ARBA00022729"/>
    </source>
</evidence>
<proteinExistence type="inferred from homology"/>
<feature type="signal peptide" evidence="5">
    <location>
        <begin position="1"/>
        <end position="19"/>
    </location>
</feature>
<comment type="caution">
    <text evidence="7">The sequence shown here is derived from an EMBL/GenBank/DDBJ whole genome shotgun (WGS) entry which is preliminary data.</text>
</comment>
<dbReference type="Proteomes" id="UP001416858">
    <property type="component" value="Unassembled WGS sequence"/>
</dbReference>
<dbReference type="CDD" id="cd02178">
    <property type="entry name" value="GH16_beta_agarase"/>
    <property type="match status" value="1"/>
</dbReference>
<dbReference type="PIRSF" id="PIRSF001097">
    <property type="entry name" value="Agarase"/>
    <property type="match status" value="1"/>
</dbReference>
<feature type="chain" id="PRO_5047399011" evidence="5">
    <location>
        <begin position="20"/>
        <end position="302"/>
    </location>
</feature>
<name>A0ABP9VMU8_9BACT</name>
<dbReference type="PANTHER" id="PTHR10963:SF55">
    <property type="entry name" value="GLYCOSIDE HYDROLASE FAMILY 16 PROTEIN"/>
    <property type="match status" value="1"/>
</dbReference>
<keyword evidence="8" id="KW-1185">Reference proteome</keyword>
<dbReference type="PANTHER" id="PTHR10963">
    <property type="entry name" value="GLYCOSYL HYDROLASE-RELATED"/>
    <property type="match status" value="1"/>
</dbReference>
<gene>
    <name evidence="7" type="primary">agaB</name>
    <name evidence="7" type="ORF">Rcae01_00948</name>
</gene>
<dbReference type="InterPro" id="IPR000757">
    <property type="entry name" value="Beta-glucanase-like"/>
</dbReference>
<evidence type="ECO:0000313" key="7">
    <source>
        <dbReference type="EMBL" id="GAA5505503.1"/>
    </source>
</evidence>
<dbReference type="InterPro" id="IPR013320">
    <property type="entry name" value="ConA-like_dom_sf"/>
</dbReference>
<comment type="similarity">
    <text evidence="1">Belongs to the glycosyl hydrolase 16 family.</text>
</comment>
<feature type="domain" description="GH16" evidence="6">
    <location>
        <begin position="22"/>
        <end position="294"/>
    </location>
</feature>
<keyword evidence="3" id="KW-0378">Hydrolase</keyword>
<keyword evidence="4" id="KW-0326">Glycosidase</keyword>
<evidence type="ECO:0000256" key="5">
    <source>
        <dbReference type="SAM" id="SignalP"/>
    </source>
</evidence>
<evidence type="ECO:0000256" key="4">
    <source>
        <dbReference type="ARBA" id="ARBA00023295"/>
    </source>
</evidence>
<reference evidence="7 8" key="1">
    <citation type="submission" date="2024-02" db="EMBL/GenBank/DDBJ databases">
        <title>Rhodopirellula caenicola NBRC 110016.</title>
        <authorList>
            <person name="Ichikawa N."/>
            <person name="Katano-Makiyama Y."/>
            <person name="Hidaka K."/>
        </authorList>
    </citation>
    <scope>NUCLEOTIDE SEQUENCE [LARGE SCALE GENOMIC DNA]</scope>
    <source>
        <strain evidence="7 8">NBRC 110016</strain>
    </source>
</reference>
<dbReference type="PROSITE" id="PS51762">
    <property type="entry name" value="GH16_2"/>
    <property type="match status" value="1"/>
</dbReference>
<evidence type="ECO:0000313" key="8">
    <source>
        <dbReference type="Proteomes" id="UP001416858"/>
    </source>
</evidence>
<dbReference type="SUPFAM" id="SSF49899">
    <property type="entry name" value="Concanavalin A-like lectins/glucanases"/>
    <property type="match status" value="1"/>
</dbReference>
<dbReference type="Pfam" id="PF00722">
    <property type="entry name" value="Glyco_hydro_16"/>
    <property type="match status" value="1"/>
</dbReference>
<dbReference type="InterPro" id="IPR016287">
    <property type="entry name" value="Beta_agarase"/>
</dbReference>
<dbReference type="EMBL" id="BAABRO010000002">
    <property type="protein sequence ID" value="GAA5505503.1"/>
    <property type="molecule type" value="Genomic_DNA"/>
</dbReference>
<protein>
    <submittedName>
        <fullName evidence="7">Beta-agarase B</fullName>
    </submittedName>
</protein>
<keyword evidence="2 5" id="KW-0732">Signal</keyword>
<sequence length="302" mass="34694">MTIRTLCVLVTLSCGSLFAADRDWGSLEIPAKAGEGRTWKLQSVSDDFSYTAKPTEKPSEFTDRWRDSFINKWLGPGLTEFNSGHSYVTNGHLGIHASRKPDTKKVYTGAISSKETFTYPLFVEARVKISGLVLASNVWMLSSDSTQEIDILEAYGSQRDSETWTAHRLHLSHHVFIRDPFQDYQPTDEESWYFNGTNWRKDFHRIGVHWRDPWHLEYFVDGKRVRTVSGREMIDPKGFTRGTGLSKPMHIIINAEDQDWRSDQGITPTDEELSDVENGIMWVDWIRVYKAEKMTGDEPLPP</sequence>
<dbReference type="InterPro" id="IPR050546">
    <property type="entry name" value="Glycosyl_Hydrlase_16"/>
</dbReference>
<dbReference type="Gene3D" id="2.60.120.200">
    <property type="match status" value="1"/>
</dbReference>
<evidence type="ECO:0000259" key="6">
    <source>
        <dbReference type="PROSITE" id="PS51762"/>
    </source>
</evidence>
<evidence type="ECO:0000256" key="3">
    <source>
        <dbReference type="ARBA" id="ARBA00022801"/>
    </source>
</evidence>
<evidence type="ECO:0000256" key="1">
    <source>
        <dbReference type="ARBA" id="ARBA00006865"/>
    </source>
</evidence>